<proteinExistence type="predicted"/>
<feature type="non-terminal residue" evidence="2">
    <location>
        <position position="284"/>
    </location>
</feature>
<name>A0ABN8QMW0_9CNID</name>
<reference evidence="2 3" key="1">
    <citation type="submission" date="2022-05" db="EMBL/GenBank/DDBJ databases">
        <authorList>
            <consortium name="Genoscope - CEA"/>
            <person name="William W."/>
        </authorList>
    </citation>
    <scope>NUCLEOTIDE SEQUENCE [LARGE SCALE GENOMIC DNA]</scope>
</reference>
<gene>
    <name evidence="2" type="ORF">PLOB_00007949</name>
</gene>
<accession>A0ABN8QMW0</accession>
<feature type="region of interest" description="Disordered" evidence="1">
    <location>
        <begin position="206"/>
        <end position="230"/>
    </location>
</feature>
<keyword evidence="3" id="KW-1185">Reference proteome</keyword>
<comment type="caution">
    <text evidence="2">The sequence shown here is derived from an EMBL/GenBank/DDBJ whole genome shotgun (WGS) entry which is preliminary data.</text>
</comment>
<dbReference type="Proteomes" id="UP001159405">
    <property type="component" value="Unassembled WGS sequence"/>
</dbReference>
<dbReference type="EMBL" id="CALNXK010000139">
    <property type="protein sequence ID" value="CAH3166963.1"/>
    <property type="molecule type" value="Genomic_DNA"/>
</dbReference>
<organism evidence="2 3">
    <name type="scientific">Porites lobata</name>
    <dbReference type="NCBI Taxonomy" id="104759"/>
    <lineage>
        <taxon>Eukaryota</taxon>
        <taxon>Metazoa</taxon>
        <taxon>Cnidaria</taxon>
        <taxon>Anthozoa</taxon>
        <taxon>Hexacorallia</taxon>
        <taxon>Scleractinia</taxon>
        <taxon>Fungiina</taxon>
        <taxon>Poritidae</taxon>
        <taxon>Porites</taxon>
    </lineage>
</organism>
<sequence>MGGKDRPIFDANSDDRRRAFKFFLANFRDYFIIEDYINPTKELDSDDYWIAAKRPKVMAALRQAFPPAEWDVLTTTIDAQIADEDKQHPARWLRQLSQHYLGEEPIIQSTHNFLRILRQEPGMSIQDWHTLVRLEYQKCNFPTAVDDRLQRDIFVIGLNETFKSFRSDIIARENLATLTFTQVISKARDFEAGLKTESAITKHHLEEAAHKVSPAAERPKTPHYSNRPPRPLRFQVDSGCSCNTIHINDLKQLPPTQVHPSMVRLLDYSKSIIPSKGQVTLRCT</sequence>
<evidence type="ECO:0000313" key="2">
    <source>
        <dbReference type="EMBL" id="CAH3166963.1"/>
    </source>
</evidence>
<evidence type="ECO:0000313" key="3">
    <source>
        <dbReference type="Proteomes" id="UP001159405"/>
    </source>
</evidence>
<protein>
    <recommendedName>
        <fullName evidence="4">Retrotransposon gag domain-containing protein</fullName>
    </recommendedName>
</protein>
<evidence type="ECO:0000256" key="1">
    <source>
        <dbReference type="SAM" id="MobiDB-lite"/>
    </source>
</evidence>
<evidence type="ECO:0008006" key="4">
    <source>
        <dbReference type="Google" id="ProtNLM"/>
    </source>
</evidence>